<dbReference type="AlphaFoldDB" id="A0A2U1MWB7"/>
<dbReference type="SUPFAM" id="SSF53098">
    <property type="entry name" value="Ribonuclease H-like"/>
    <property type="match status" value="1"/>
</dbReference>
<comment type="caution">
    <text evidence="1">The sequence shown here is derived from an EMBL/GenBank/DDBJ whole genome shotgun (WGS) entry which is preliminary data.</text>
</comment>
<proteinExistence type="predicted"/>
<dbReference type="InterPro" id="IPR052035">
    <property type="entry name" value="ZnF_BED_domain_contain"/>
</dbReference>
<dbReference type="PANTHER" id="PTHR46481:SF7">
    <property type="entry name" value="ZINC FINGER BED DOMAIN-CONTAINING PROTEIN RICESLEEPER 2-LIKE"/>
    <property type="match status" value="1"/>
</dbReference>
<sequence>MAVIVDWGSIHSYRGVDIGRAILECITGWGIKNVMTITVDSIASNDKALEYLVENLPTKYDGGKHFHIRCMAHTLNLVVKDGLKTFSKEVSNISLAVKYIKHSIQRVTNFKESVEKTSSSKKFFVSECPTRWNSTHDMLKTAI</sequence>
<dbReference type="OrthoDB" id="1721699at2759"/>
<dbReference type="EMBL" id="PKPP01004196">
    <property type="protein sequence ID" value="PWA65563.1"/>
    <property type="molecule type" value="Genomic_DNA"/>
</dbReference>
<protein>
    <submittedName>
        <fullName evidence="1">Transposase</fullName>
    </submittedName>
</protein>
<organism evidence="1 2">
    <name type="scientific">Artemisia annua</name>
    <name type="common">Sweet wormwood</name>
    <dbReference type="NCBI Taxonomy" id="35608"/>
    <lineage>
        <taxon>Eukaryota</taxon>
        <taxon>Viridiplantae</taxon>
        <taxon>Streptophyta</taxon>
        <taxon>Embryophyta</taxon>
        <taxon>Tracheophyta</taxon>
        <taxon>Spermatophyta</taxon>
        <taxon>Magnoliopsida</taxon>
        <taxon>eudicotyledons</taxon>
        <taxon>Gunneridae</taxon>
        <taxon>Pentapetalae</taxon>
        <taxon>asterids</taxon>
        <taxon>campanulids</taxon>
        <taxon>Asterales</taxon>
        <taxon>Asteraceae</taxon>
        <taxon>Asteroideae</taxon>
        <taxon>Anthemideae</taxon>
        <taxon>Artemisiinae</taxon>
        <taxon>Artemisia</taxon>
    </lineage>
</organism>
<evidence type="ECO:0000313" key="2">
    <source>
        <dbReference type="Proteomes" id="UP000245207"/>
    </source>
</evidence>
<keyword evidence="2" id="KW-1185">Reference proteome</keyword>
<dbReference type="Proteomes" id="UP000245207">
    <property type="component" value="Unassembled WGS sequence"/>
</dbReference>
<reference evidence="1 2" key="1">
    <citation type="journal article" date="2018" name="Mol. Plant">
        <title>The genome of Artemisia annua provides insight into the evolution of Asteraceae family and artemisinin biosynthesis.</title>
        <authorList>
            <person name="Shen Q."/>
            <person name="Zhang L."/>
            <person name="Liao Z."/>
            <person name="Wang S."/>
            <person name="Yan T."/>
            <person name="Shi P."/>
            <person name="Liu M."/>
            <person name="Fu X."/>
            <person name="Pan Q."/>
            <person name="Wang Y."/>
            <person name="Lv Z."/>
            <person name="Lu X."/>
            <person name="Zhang F."/>
            <person name="Jiang W."/>
            <person name="Ma Y."/>
            <person name="Chen M."/>
            <person name="Hao X."/>
            <person name="Li L."/>
            <person name="Tang Y."/>
            <person name="Lv G."/>
            <person name="Zhou Y."/>
            <person name="Sun X."/>
            <person name="Brodelius P.E."/>
            <person name="Rose J.K.C."/>
            <person name="Tang K."/>
        </authorList>
    </citation>
    <scope>NUCLEOTIDE SEQUENCE [LARGE SCALE GENOMIC DNA]</scope>
    <source>
        <strain evidence="2">cv. Huhao1</strain>
        <tissue evidence="1">Leaf</tissue>
    </source>
</reference>
<evidence type="ECO:0000313" key="1">
    <source>
        <dbReference type="EMBL" id="PWA65563.1"/>
    </source>
</evidence>
<accession>A0A2U1MWB7</accession>
<gene>
    <name evidence="1" type="ORF">CTI12_AA331360</name>
</gene>
<name>A0A2U1MWB7_ARTAN</name>
<dbReference type="STRING" id="35608.A0A2U1MWB7"/>
<dbReference type="PANTHER" id="PTHR46481">
    <property type="entry name" value="ZINC FINGER BED DOMAIN-CONTAINING PROTEIN 4"/>
    <property type="match status" value="1"/>
</dbReference>
<dbReference type="InterPro" id="IPR012337">
    <property type="entry name" value="RNaseH-like_sf"/>
</dbReference>